<feature type="binding site" evidence="8">
    <location>
        <position position="229"/>
    </location>
    <ligand>
        <name>ATP</name>
        <dbReference type="ChEBI" id="CHEBI:30616"/>
    </ligand>
</feature>
<dbReference type="Gene3D" id="3.30.300.180">
    <property type="match status" value="1"/>
</dbReference>
<dbReference type="InterPro" id="IPR013159">
    <property type="entry name" value="DnaA_C"/>
</dbReference>
<dbReference type="CDD" id="cd00009">
    <property type="entry name" value="AAA"/>
    <property type="match status" value="1"/>
</dbReference>
<feature type="region of interest" description="Domain I, interacts with DnaA modulators" evidence="8">
    <location>
        <begin position="1"/>
        <end position="132"/>
    </location>
</feature>
<feature type="domain" description="Chromosomal replication initiator DnaA C-terminal" evidence="14">
    <location>
        <begin position="430"/>
        <end position="499"/>
    </location>
</feature>
<dbReference type="SUPFAM" id="SSF52540">
    <property type="entry name" value="P-loop containing nucleoside triphosphate hydrolases"/>
    <property type="match status" value="1"/>
</dbReference>
<dbReference type="Gene3D" id="1.10.1750.10">
    <property type="match status" value="1"/>
</dbReference>
<dbReference type="Proteomes" id="UP000440694">
    <property type="component" value="Unassembled WGS sequence"/>
</dbReference>
<proteinExistence type="inferred from homology"/>
<evidence type="ECO:0000256" key="9">
    <source>
        <dbReference type="NCBIfam" id="TIGR00362"/>
    </source>
</evidence>
<keyword evidence="16" id="KW-1185">Reference proteome</keyword>
<dbReference type="SMART" id="SM00760">
    <property type="entry name" value="Bac_DnaA_C"/>
    <property type="match status" value="1"/>
</dbReference>
<dbReference type="HAMAP" id="MF_00377">
    <property type="entry name" value="DnaA_bact"/>
    <property type="match status" value="1"/>
</dbReference>
<dbReference type="Pfam" id="PF00308">
    <property type="entry name" value="Bac_DnaA"/>
    <property type="match status" value="1"/>
</dbReference>
<dbReference type="AlphaFoldDB" id="A0A6I3KL86"/>
<dbReference type="Pfam" id="PF11638">
    <property type="entry name" value="DnaA_N"/>
    <property type="match status" value="1"/>
</dbReference>
<comment type="domain">
    <text evidence="8">Domain I is involved in oligomerization and binding regulators, domain II is flexibile and of varying length in different bacteria, domain III forms the AAA+ region, while domain IV binds dsDNA.</text>
</comment>
<comment type="caution">
    <text evidence="15">The sequence shown here is derived from an EMBL/GenBank/DDBJ whole genome shotgun (WGS) entry which is preliminary data.</text>
</comment>
<dbReference type="SUPFAM" id="SSF48295">
    <property type="entry name" value="TrpR-like"/>
    <property type="match status" value="1"/>
</dbReference>
<evidence type="ECO:0000256" key="3">
    <source>
        <dbReference type="ARBA" id="ARBA00022705"/>
    </source>
</evidence>
<evidence type="ECO:0000313" key="15">
    <source>
        <dbReference type="EMBL" id="MTD95138.1"/>
    </source>
</evidence>
<dbReference type="InterPro" id="IPR003593">
    <property type="entry name" value="AAA+_ATPase"/>
</dbReference>
<dbReference type="PROSITE" id="PS01008">
    <property type="entry name" value="DNAA"/>
    <property type="match status" value="1"/>
</dbReference>
<dbReference type="GO" id="GO:0008289">
    <property type="term" value="F:lipid binding"/>
    <property type="evidence" value="ECO:0007669"/>
    <property type="project" value="UniProtKB-KW"/>
</dbReference>
<feature type="binding site" evidence="8">
    <location>
        <position position="228"/>
    </location>
    <ligand>
        <name>ATP</name>
        <dbReference type="ChEBI" id="CHEBI:30616"/>
    </ligand>
</feature>
<dbReference type="Gene3D" id="1.10.8.60">
    <property type="match status" value="1"/>
</dbReference>
<keyword evidence="5 8" id="KW-0067">ATP-binding</keyword>
<dbReference type="PRINTS" id="PR00051">
    <property type="entry name" value="DNAA"/>
</dbReference>
<dbReference type="NCBIfam" id="TIGR00362">
    <property type="entry name" value="DnaA"/>
    <property type="match status" value="1"/>
</dbReference>
<keyword evidence="7 8" id="KW-0238">DNA-binding</keyword>
<comment type="subcellular location">
    <subcellularLocation>
        <location evidence="8">Cytoplasm</location>
    </subcellularLocation>
</comment>
<dbReference type="InterPro" id="IPR018312">
    <property type="entry name" value="Chromosome_initiator_DnaA_CS"/>
</dbReference>
<evidence type="ECO:0000256" key="2">
    <source>
        <dbReference type="ARBA" id="ARBA00022490"/>
    </source>
</evidence>
<dbReference type="InterPro" id="IPR027417">
    <property type="entry name" value="P-loop_NTPase"/>
</dbReference>
<dbReference type="PANTHER" id="PTHR30050:SF2">
    <property type="entry name" value="CHROMOSOMAL REPLICATION INITIATOR PROTEIN DNAA"/>
    <property type="match status" value="1"/>
</dbReference>
<feature type="region of interest" description="Domain IV, binds dsDNA" evidence="8">
    <location>
        <begin position="402"/>
        <end position="522"/>
    </location>
</feature>
<comment type="subunit">
    <text evidence="8">Oligomerizes as a right-handed, spiral filament on DNA at oriC.</text>
</comment>
<dbReference type="GO" id="GO:0005524">
    <property type="term" value="F:ATP binding"/>
    <property type="evidence" value="ECO:0007669"/>
    <property type="project" value="UniProtKB-UniRule"/>
</dbReference>
<dbReference type="GO" id="GO:0003688">
    <property type="term" value="F:DNA replication origin binding"/>
    <property type="evidence" value="ECO:0007669"/>
    <property type="project" value="UniProtKB-UniRule"/>
</dbReference>
<comment type="function">
    <text evidence="8 10">Plays an essential role in the initiation and regulation of chromosomal replication. ATP-DnaA binds to the origin of replication (oriC) to initiate formation of the DNA replication initiation complex once per cell cycle. Binds the DnaA box (a 9 base pair repeat at the origin) and separates the double-stranded (ds)DNA. Forms a right-handed helical filament on oriC DNA; dsDNA binds to the exterior of the filament while single-stranded (ss)DNA is stabiized in the filament's interior. The ATP-DnaA-oriC complex binds and stabilizes one strand of the AT-rich DNA unwinding element (DUE), permitting loading of DNA polymerase. After initiation quickly degrades to an ADP-DnaA complex that is not apt for DNA replication. Binds acidic phospholipids.</text>
</comment>
<dbReference type="InterPro" id="IPR038454">
    <property type="entry name" value="DnaA_N_sf"/>
</dbReference>
<dbReference type="GO" id="GO:0006275">
    <property type="term" value="P:regulation of DNA replication"/>
    <property type="evidence" value="ECO:0007669"/>
    <property type="project" value="UniProtKB-UniRule"/>
</dbReference>
<dbReference type="SMART" id="SM00382">
    <property type="entry name" value="AAA"/>
    <property type="match status" value="1"/>
</dbReference>
<dbReference type="InterPro" id="IPR020591">
    <property type="entry name" value="Chromosome_initiator_DnaA-like"/>
</dbReference>
<dbReference type="InterPro" id="IPR001957">
    <property type="entry name" value="Chromosome_initiator_DnaA"/>
</dbReference>
<feature type="binding site" evidence="8">
    <location>
        <position position="225"/>
    </location>
    <ligand>
        <name>ATP</name>
        <dbReference type="ChEBI" id="CHEBI:30616"/>
    </ligand>
</feature>
<feature type="binding site" evidence="8">
    <location>
        <position position="227"/>
    </location>
    <ligand>
        <name>ATP</name>
        <dbReference type="ChEBI" id="CHEBI:30616"/>
    </ligand>
</feature>
<organism evidence="15 16">
    <name type="scientific">Hyphomicrobium album</name>
    <dbReference type="NCBI Taxonomy" id="2665159"/>
    <lineage>
        <taxon>Bacteria</taxon>
        <taxon>Pseudomonadati</taxon>
        <taxon>Pseudomonadota</taxon>
        <taxon>Alphaproteobacteria</taxon>
        <taxon>Hyphomicrobiales</taxon>
        <taxon>Hyphomicrobiaceae</taxon>
        <taxon>Hyphomicrobium</taxon>
    </lineage>
</organism>
<gene>
    <name evidence="8 15" type="primary">dnaA</name>
    <name evidence="15" type="ORF">GIW81_12430</name>
</gene>
<dbReference type="Gene3D" id="3.40.50.300">
    <property type="entry name" value="P-loop containing nucleotide triphosphate hydrolases"/>
    <property type="match status" value="1"/>
</dbReference>
<evidence type="ECO:0000259" key="14">
    <source>
        <dbReference type="SMART" id="SM00760"/>
    </source>
</evidence>
<evidence type="ECO:0000256" key="6">
    <source>
        <dbReference type="ARBA" id="ARBA00023121"/>
    </source>
</evidence>
<comment type="caution">
    <text evidence="8">Lacks conserved residue(s) required for the propagation of feature annotation.</text>
</comment>
<evidence type="ECO:0000256" key="7">
    <source>
        <dbReference type="ARBA" id="ARBA00023125"/>
    </source>
</evidence>
<keyword evidence="3 8" id="KW-0235">DNA replication</keyword>
<feature type="domain" description="AAA+ ATPase" evidence="13">
    <location>
        <begin position="214"/>
        <end position="345"/>
    </location>
</feature>
<name>A0A6I3KL86_9HYPH</name>
<feature type="region of interest" description="Disordered" evidence="12">
    <location>
        <begin position="1"/>
        <end position="46"/>
    </location>
</feature>
<evidence type="ECO:0000256" key="8">
    <source>
        <dbReference type="HAMAP-Rule" id="MF_00377"/>
    </source>
</evidence>
<evidence type="ECO:0000313" key="16">
    <source>
        <dbReference type="Proteomes" id="UP000440694"/>
    </source>
</evidence>
<dbReference type="InterPro" id="IPR013317">
    <property type="entry name" value="DnaA_dom"/>
</dbReference>
<dbReference type="InterPro" id="IPR010921">
    <property type="entry name" value="Trp_repressor/repl_initiator"/>
</dbReference>
<keyword evidence="2 8" id="KW-0963">Cytoplasm</keyword>
<accession>A0A6I3KL86</accession>
<evidence type="ECO:0000256" key="10">
    <source>
        <dbReference type="RuleBase" id="RU000577"/>
    </source>
</evidence>
<reference evidence="15 16" key="1">
    <citation type="submission" date="2019-11" db="EMBL/GenBank/DDBJ databases">
        <title>Identification of a novel strain.</title>
        <authorList>
            <person name="Xu Q."/>
            <person name="Wang G."/>
        </authorList>
    </citation>
    <scope>NUCLEOTIDE SEQUENCE [LARGE SCALE GENOMIC DNA]</scope>
    <source>
        <strain evidence="16">xq</strain>
    </source>
</reference>
<feature type="compositionally biased region" description="Low complexity" evidence="12">
    <location>
        <begin position="25"/>
        <end position="39"/>
    </location>
</feature>
<evidence type="ECO:0000256" key="11">
    <source>
        <dbReference type="RuleBase" id="RU004227"/>
    </source>
</evidence>
<dbReference type="InterPro" id="IPR024633">
    <property type="entry name" value="DnaA_N_dom"/>
</dbReference>
<evidence type="ECO:0000256" key="5">
    <source>
        <dbReference type="ARBA" id="ARBA00022840"/>
    </source>
</evidence>
<dbReference type="GO" id="GO:0005737">
    <property type="term" value="C:cytoplasm"/>
    <property type="evidence" value="ECO:0007669"/>
    <property type="project" value="UniProtKB-SubCell"/>
</dbReference>
<evidence type="ECO:0000256" key="4">
    <source>
        <dbReference type="ARBA" id="ARBA00022741"/>
    </source>
</evidence>
<dbReference type="GO" id="GO:0006270">
    <property type="term" value="P:DNA replication initiation"/>
    <property type="evidence" value="ECO:0007669"/>
    <property type="project" value="UniProtKB-UniRule"/>
</dbReference>
<dbReference type="EMBL" id="WMBQ01000002">
    <property type="protein sequence ID" value="MTD95138.1"/>
    <property type="molecule type" value="Genomic_DNA"/>
</dbReference>
<evidence type="ECO:0000256" key="12">
    <source>
        <dbReference type="SAM" id="MobiDB-lite"/>
    </source>
</evidence>
<dbReference type="Pfam" id="PF08299">
    <property type="entry name" value="Bac_DnaA_C"/>
    <property type="match status" value="1"/>
</dbReference>
<dbReference type="GO" id="GO:0005886">
    <property type="term" value="C:plasma membrane"/>
    <property type="evidence" value="ECO:0007669"/>
    <property type="project" value="TreeGrafter"/>
</dbReference>
<dbReference type="CDD" id="cd06571">
    <property type="entry name" value="Bac_DnaA_C"/>
    <property type="match status" value="1"/>
</dbReference>
<sequence>MQKAERSVAGGFAGAATNGLEDRTATTPTAGPSPALTTTNPDEQRGHKVRAMLRARLGDDIFTSWFNALDFESFESSTVKFSVPVKFLRTWIQSHYSEDLLACCQAEFKGAEKVEVVLRQPGNNAGARMEAEAAAAADTTNAARNGSAQSDAGQRGPMFIAAVPAAGRTSVGGFEGSPLDPRYTFESFVVGSSNRMAHAGATQVAETALGEAPGFNPLYIHSPVGLGKTHLLHAIAWEVKRRSPNAQVLYLTAERFRYQFVEALRSQDPLAFKEKFRGINVLLIDDLEFMHGERTEQEFDHIINSLLDGGRQVVVASARAPNHIERLNERMRSRLQRGLVTEIGTLDHELRLKVLEKRLAEKRASDPSFTLSRDILALLAERLTESGRELEGAITRLYATWQYMRTAITPDVAETVIRDLVQGLEPRRIKIEDILRIISRHFGVSKGDLLSQRRHRSVVWPRQVGMYLAKQLTARSLPEIGRRFGNRDHTTVLHAIRKIEGELAGNPRLKEELEELKRLLSH</sequence>
<evidence type="ECO:0000259" key="13">
    <source>
        <dbReference type="SMART" id="SM00382"/>
    </source>
</evidence>
<comment type="similarity">
    <text evidence="1 8 11">Belongs to the DnaA family.</text>
</comment>
<keyword evidence="6 8" id="KW-0446">Lipid-binding</keyword>
<evidence type="ECO:0000256" key="1">
    <source>
        <dbReference type="ARBA" id="ARBA00006583"/>
    </source>
</evidence>
<protein>
    <recommendedName>
        <fullName evidence="8 9">Chromosomal replication initiator protein DnaA</fullName>
    </recommendedName>
</protein>
<keyword evidence="4 8" id="KW-0547">Nucleotide-binding</keyword>
<dbReference type="PANTHER" id="PTHR30050">
    <property type="entry name" value="CHROMOSOMAL REPLICATION INITIATOR PROTEIN DNAA"/>
    <property type="match status" value="1"/>
</dbReference>